<feature type="signal peptide" evidence="1">
    <location>
        <begin position="1"/>
        <end position="31"/>
    </location>
</feature>
<evidence type="ECO:0000313" key="2">
    <source>
        <dbReference type="EMBL" id="PWK15949.1"/>
    </source>
</evidence>
<sequence length="316" mass="34616">MLNRWKRGLWVGVSVCVLALGLALGSTSASGAKAPTPVGGGLYVGDKPLLGVGKEAWDVSGILKLTDGSLLTWGYADPLTKEQQFVKRSTDAGANWQDVAMPGSAKGKGYFRFWREGDRLYAWGESGLWLSRDQGSQWKSVWKGGRKTTSLDVQGRKIAVVTDGVLQVSADEGQHFTKLEAPKETSRAAFDADGTIYAQVMNKVYDLHAGKWNRVNGSFFTKTGGHVITFDPQGVYMWVNDHTVTYEYPTAKRSAERLILLGDRLYLLSEDKLYARSLNPDEPWSTVELPNQGSLIGLEQAPGGDLYYAFGAKLPV</sequence>
<feature type="chain" id="PRO_5038807797" evidence="1">
    <location>
        <begin position="32"/>
        <end position="316"/>
    </location>
</feature>
<name>A0A316DFG9_9BACL</name>
<protein>
    <submittedName>
        <fullName evidence="2">Uncharacterized protein</fullName>
    </submittedName>
</protein>
<dbReference type="Proteomes" id="UP000245634">
    <property type="component" value="Unassembled WGS sequence"/>
</dbReference>
<comment type="caution">
    <text evidence="2">The sequence shown here is derived from an EMBL/GenBank/DDBJ whole genome shotgun (WGS) entry which is preliminary data.</text>
</comment>
<proteinExistence type="predicted"/>
<keyword evidence="3" id="KW-1185">Reference proteome</keyword>
<keyword evidence="1" id="KW-0732">Signal</keyword>
<dbReference type="AlphaFoldDB" id="A0A316DFG9"/>
<dbReference type="InterPro" id="IPR015943">
    <property type="entry name" value="WD40/YVTN_repeat-like_dom_sf"/>
</dbReference>
<dbReference type="SUPFAM" id="SSF110296">
    <property type="entry name" value="Oligoxyloglucan reducing end-specific cellobiohydrolase"/>
    <property type="match status" value="1"/>
</dbReference>
<reference evidence="2 3" key="1">
    <citation type="submission" date="2018-05" db="EMBL/GenBank/DDBJ databases">
        <title>Genomic Encyclopedia of Type Strains, Phase IV (KMG-IV): sequencing the most valuable type-strain genomes for metagenomic binning, comparative biology and taxonomic classification.</title>
        <authorList>
            <person name="Goeker M."/>
        </authorList>
    </citation>
    <scope>NUCLEOTIDE SEQUENCE [LARGE SCALE GENOMIC DNA]</scope>
    <source>
        <strain evidence="2 3">DSM 18773</strain>
    </source>
</reference>
<dbReference type="Gene3D" id="2.130.10.10">
    <property type="entry name" value="YVTN repeat-like/Quinoprotein amine dehydrogenase"/>
    <property type="match status" value="1"/>
</dbReference>
<gene>
    <name evidence="2" type="ORF">C7459_102195</name>
</gene>
<accession>A0A316DFG9</accession>
<evidence type="ECO:0000256" key="1">
    <source>
        <dbReference type="SAM" id="SignalP"/>
    </source>
</evidence>
<organism evidence="2 3">
    <name type="scientific">Tumebacillus permanentifrigoris</name>
    <dbReference type="NCBI Taxonomy" id="378543"/>
    <lineage>
        <taxon>Bacteria</taxon>
        <taxon>Bacillati</taxon>
        <taxon>Bacillota</taxon>
        <taxon>Bacilli</taxon>
        <taxon>Bacillales</taxon>
        <taxon>Alicyclobacillaceae</taxon>
        <taxon>Tumebacillus</taxon>
    </lineage>
</organism>
<evidence type="ECO:0000313" key="3">
    <source>
        <dbReference type="Proteomes" id="UP000245634"/>
    </source>
</evidence>
<dbReference type="EMBL" id="QGGL01000002">
    <property type="protein sequence ID" value="PWK15949.1"/>
    <property type="molecule type" value="Genomic_DNA"/>
</dbReference>